<dbReference type="InterPro" id="IPR032677">
    <property type="entry name" value="GTP_cyclohydro_II"/>
</dbReference>
<dbReference type="InterPro" id="IPR017945">
    <property type="entry name" value="DHBP_synth_RibB-like_a/b_dom"/>
</dbReference>
<comment type="catalytic activity">
    <reaction evidence="10 11">
        <text>GTP + 4 H2O = 2,5-diamino-6-hydroxy-4-(5-phosphoribosylamino)-pyrimidine + formate + 2 phosphate + 3 H(+)</text>
        <dbReference type="Rhea" id="RHEA:23704"/>
        <dbReference type="ChEBI" id="CHEBI:15377"/>
        <dbReference type="ChEBI" id="CHEBI:15378"/>
        <dbReference type="ChEBI" id="CHEBI:15740"/>
        <dbReference type="ChEBI" id="CHEBI:37565"/>
        <dbReference type="ChEBI" id="CHEBI:43474"/>
        <dbReference type="ChEBI" id="CHEBI:58614"/>
        <dbReference type="EC" id="3.5.4.25"/>
    </reaction>
</comment>
<dbReference type="PROSITE" id="PS50890">
    <property type="entry name" value="PUA"/>
    <property type="match status" value="1"/>
</dbReference>
<dbReference type="InterPro" id="IPR036144">
    <property type="entry name" value="RibA-like_sf"/>
</dbReference>
<keyword evidence="14" id="KW-1185">Reference proteome</keyword>
<evidence type="ECO:0000259" key="12">
    <source>
        <dbReference type="Pfam" id="PF00925"/>
    </source>
</evidence>
<comment type="similarity">
    <text evidence="3">In the C-terminal section; belongs to the GTP cyclohydrolase II family.</text>
</comment>
<dbReference type="RefSeq" id="WP_201075651.1">
    <property type="nucleotide sequence ID" value="NZ_CP067420.1"/>
</dbReference>
<feature type="binding site" evidence="11">
    <location>
        <position position="341"/>
    </location>
    <ligand>
        <name>GTP</name>
        <dbReference type="ChEBI" id="CHEBI:37565"/>
    </ligand>
</feature>
<feature type="binding site" evidence="11">
    <location>
        <position position="246"/>
    </location>
    <ligand>
        <name>Zn(2+)</name>
        <dbReference type="ChEBI" id="CHEBI:29105"/>
        <note>catalytic</note>
    </ligand>
</feature>
<feature type="domain" description="GTP cyclohydrolase II" evidence="12">
    <location>
        <begin position="205"/>
        <end position="362"/>
    </location>
</feature>
<dbReference type="SUPFAM" id="SSF55821">
    <property type="entry name" value="YrdC/RibB"/>
    <property type="match status" value="1"/>
</dbReference>
<evidence type="ECO:0000256" key="5">
    <source>
        <dbReference type="ARBA" id="ARBA00022723"/>
    </source>
</evidence>
<feature type="binding site" evidence="11">
    <location>
        <begin position="241"/>
        <end position="245"/>
    </location>
    <ligand>
        <name>GTP</name>
        <dbReference type="ChEBI" id="CHEBI:37565"/>
    </ligand>
</feature>
<evidence type="ECO:0000256" key="1">
    <source>
        <dbReference type="ARBA" id="ARBA00004853"/>
    </source>
</evidence>
<proteinExistence type="inferred from homology"/>
<dbReference type="NCBIfam" id="TIGR00505">
    <property type="entry name" value="ribA"/>
    <property type="match status" value="1"/>
</dbReference>
<keyword evidence="7 11" id="KW-0378">Hydrolase</keyword>
<dbReference type="NCBIfam" id="NF001591">
    <property type="entry name" value="PRK00393.1"/>
    <property type="match status" value="1"/>
</dbReference>
<evidence type="ECO:0000256" key="4">
    <source>
        <dbReference type="ARBA" id="ARBA00022619"/>
    </source>
</evidence>
<comment type="function">
    <text evidence="11">Catalyzes the conversion of GTP to 2,5-diamino-6-ribosylamino-4(3H)-pyrimidinone 5'-phosphate (DARP), formate and pyrophosphate.</text>
</comment>
<dbReference type="HAMAP" id="MF_00179">
    <property type="entry name" value="RibA"/>
    <property type="match status" value="1"/>
</dbReference>
<feature type="binding site" evidence="11">
    <location>
        <position position="346"/>
    </location>
    <ligand>
        <name>GTP</name>
        <dbReference type="ChEBI" id="CHEBI:37565"/>
    </ligand>
</feature>
<gene>
    <name evidence="11 13" type="primary">ribA</name>
    <name evidence="13" type="ORF">IGS68_26200</name>
</gene>
<evidence type="ECO:0000256" key="9">
    <source>
        <dbReference type="ARBA" id="ARBA00023134"/>
    </source>
</evidence>
<dbReference type="SUPFAM" id="SSF142695">
    <property type="entry name" value="RibA-like"/>
    <property type="match status" value="1"/>
</dbReference>
<dbReference type="InterPro" id="IPR000926">
    <property type="entry name" value="RibA"/>
</dbReference>
<keyword evidence="9 11" id="KW-0342">GTP-binding</keyword>
<dbReference type="EC" id="3.5.4.25" evidence="11"/>
<dbReference type="Pfam" id="PF00925">
    <property type="entry name" value="GTP_cyclohydro2"/>
    <property type="match status" value="1"/>
</dbReference>
<keyword evidence="5 11" id="KW-0479">Metal-binding</keyword>
<name>A0ABX7B500_9PROT</name>
<keyword evidence="4 11" id="KW-0686">Riboflavin biosynthesis</keyword>
<evidence type="ECO:0000256" key="2">
    <source>
        <dbReference type="ARBA" id="ARBA00005520"/>
    </source>
</evidence>
<comment type="cofactor">
    <cofactor evidence="11">
        <name>Zn(2+)</name>
        <dbReference type="ChEBI" id="CHEBI:29105"/>
    </cofactor>
    <text evidence="11">Binds 1 zinc ion per subunit.</text>
</comment>
<dbReference type="PANTHER" id="PTHR21327">
    <property type="entry name" value="GTP CYCLOHYDROLASE II-RELATED"/>
    <property type="match status" value="1"/>
</dbReference>
<protein>
    <recommendedName>
        <fullName evidence="11">GTP cyclohydrolase-2</fullName>
        <ecNumber evidence="11">3.5.4.25</ecNumber>
    </recommendedName>
    <alternativeName>
        <fullName evidence="11">GTP cyclohydrolase II</fullName>
    </alternativeName>
</protein>
<dbReference type="EMBL" id="CP067420">
    <property type="protein sequence ID" value="QQP89425.1"/>
    <property type="molecule type" value="Genomic_DNA"/>
</dbReference>
<dbReference type="GO" id="GO:0003935">
    <property type="term" value="F:GTP cyclohydrolase II activity"/>
    <property type="evidence" value="ECO:0007669"/>
    <property type="project" value="UniProtKB-EC"/>
</dbReference>
<feature type="binding site" evidence="11">
    <location>
        <begin position="284"/>
        <end position="286"/>
    </location>
    <ligand>
        <name>GTP</name>
        <dbReference type="ChEBI" id="CHEBI:37565"/>
    </ligand>
</feature>
<evidence type="ECO:0000256" key="3">
    <source>
        <dbReference type="ARBA" id="ARBA00008976"/>
    </source>
</evidence>
<dbReference type="PANTHER" id="PTHR21327:SF18">
    <property type="entry name" value="3,4-DIHYDROXY-2-BUTANONE 4-PHOSPHATE SYNTHASE"/>
    <property type="match status" value="1"/>
</dbReference>
<evidence type="ECO:0000256" key="10">
    <source>
        <dbReference type="ARBA" id="ARBA00049295"/>
    </source>
</evidence>
<evidence type="ECO:0000256" key="6">
    <source>
        <dbReference type="ARBA" id="ARBA00022741"/>
    </source>
</evidence>
<dbReference type="Proteomes" id="UP000595197">
    <property type="component" value="Chromosome"/>
</dbReference>
<dbReference type="Gene3D" id="3.90.870.10">
    <property type="entry name" value="DHBP synthase"/>
    <property type="match status" value="1"/>
</dbReference>
<feature type="binding site" evidence="11">
    <location>
        <position position="257"/>
    </location>
    <ligand>
        <name>Zn(2+)</name>
        <dbReference type="ChEBI" id="CHEBI:29105"/>
        <note>catalytic</note>
    </ligand>
</feature>
<evidence type="ECO:0000313" key="13">
    <source>
        <dbReference type="EMBL" id="QQP89425.1"/>
    </source>
</evidence>
<feature type="active site" description="Proton acceptor" evidence="11">
    <location>
        <position position="318"/>
    </location>
</feature>
<evidence type="ECO:0000256" key="11">
    <source>
        <dbReference type="HAMAP-Rule" id="MF_00179"/>
    </source>
</evidence>
<feature type="binding site" evidence="11">
    <location>
        <position position="262"/>
    </location>
    <ligand>
        <name>GTP</name>
        <dbReference type="ChEBI" id="CHEBI:37565"/>
    </ligand>
</feature>
<accession>A0ABX7B500</accession>
<feature type="binding site" evidence="11">
    <location>
        <position position="259"/>
    </location>
    <ligand>
        <name>Zn(2+)</name>
        <dbReference type="ChEBI" id="CHEBI:29105"/>
        <note>catalytic</note>
    </ligand>
</feature>
<dbReference type="CDD" id="cd00641">
    <property type="entry name" value="GTP_cyclohydro2"/>
    <property type="match status" value="1"/>
</dbReference>
<feature type="binding site" evidence="11">
    <location>
        <position position="306"/>
    </location>
    <ligand>
        <name>GTP</name>
        <dbReference type="ChEBI" id="CHEBI:37565"/>
    </ligand>
</feature>
<sequence length="386" mass="40931">MTSPSLAKLTDDLSQPLDQTALRSVDRAIGELRRGDPVLVEDLEGRLALALSVEAVTAEALEELRKSAGAAPVLAVTRPRAVAIGLPGQQAPVVTLALTGGLDADAIHALVDPTRRTSEGPGPTLSVAPAELGTREGAAVALAKLARLLPAAVVAPVRPPRGATAGTWAAKHDLMLVRARDILDYQTHAARTLTLVGDAAVPLVDAENTRVLAFRPPDGGVEHLAIVIGDPSAQDGPALVRLHSECFTGDLLGSLRCDCGDQLRGAIAEIARQGSGIVLYLAQEGRGIGLVNKLRAYQLQDEGFDTVEANEMLGFDADERVYLPAAEMLRQLGFSQVRLLTNNPDKLRQLARCGIEVIDRVPHVFPSNGHNEAYLKTKAERSGHMF</sequence>
<evidence type="ECO:0000313" key="14">
    <source>
        <dbReference type="Proteomes" id="UP000595197"/>
    </source>
</evidence>
<comment type="similarity">
    <text evidence="11">Belongs to the GTP cyclohydrolase II family.</text>
</comment>
<comment type="similarity">
    <text evidence="2">In the N-terminal section; belongs to the DHBP synthase family.</text>
</comment>
<keyword evidence="8 11" id="KW-0862">Zinc</keyword>
<keyword evidence="6 11" id="KW-0547">Nucleotide-binding</keyword>
<evidence type="ECO:0000256" key="7">
    <source>
        <dbReference type="ARBA" id="ARBA00022801"/>
    </source>
</evidence>
<reference evidence="13" key="1">
    <citation type="submission" date="2021-02" db="EMBL/GenBank/DDBJ databases">
        <title>Skermanella TT6 skin isolate.</title>
        <authorList>
            <person name="Lee K."/>
            <person name="Ganzorig M."/>
        </authorList>
    </citation>
    <scope>NUCLEOTIDE SEQUENCE</scope>
    <source>
        <strain evidence="13">TT6</strain>
    </source>
</reference>
<feature type="active site" description="Nucleophile" evidence="11">
    <location>
        <position position="320"/>
    </location>
</feature>
<comment type="pathway">
    <text evidence="1 11">Cofactor biosynthesis; riboflavin biosynthesis; 5-amino-6-(D-ribitylamino)uracil from GTP: step 1/4.</text>
</comment>
<dbReference type="Gene3D" id="3.40.50.10990">
    <property type="entry name" value="GTP cyclohydrolase II"/>
    <property type="match status" value="1"/>
</dbReference>
<organism evidence="13 14">
    <name type="scientific">Skermanella cutis</name>
    <dbReference type="NCBI Taxonomy" id="2775420"/>
    <lineage>
        <taxon>Bacteria</taxon>
        <taxon>Pseudomonadati</taxon>
        <taxon>Pseudomonadota</taxon>
        <taxon>Alphaproteobacteria</taxon>
        <taxon>Rhodospirillales</taxon>
        <taxon>Azospirillaceae</taxon>
        <taxon>Skermanella</taxon>
    </lineage>
</organism>
<evidence type="ECO:0000256" key="8">
    <source>
        <dbReference type="ARBA" id="ARBA00022833"/>
    </source>
</evidence>